<reference evidence="1 2" key="2">
    <citation type="submission" date="2018-10" db="EMBL/GenBank/DDBJ databases">
        <authorList>
            <consortium name="Pathogen Informatics"/>
        </authorList>
    </citation>
    <scope>NUCLEOTIDE SEQUENCE [LARGE SCALE GENOMIC DNA]</scope>
</reference>
<name>A0A0N4VDR9_ENTVE</name>
<dbReference type="EMBL" id="UXUI01009335">
    <property type="protein sequence ID" value="VDD93495.1"/>
    <property type="molecule type" value="Genomic_DNA"/>
</dbReference>
<organism evidence="3">
    <name type="scientific">Enterobius vermicularis</name>
    <name type="common">Human pinworm</name>
    <dbReference type="NCBI Taxonomy" id="51028"/>
    <lineage>
        <taxon>Eukaryota</taxon>
        <taxon>Metazoa</taxon>
        <taxon>Ecdysozoa</taxon>
        <taxon>Nematoda</taxon>
        <taxon>Chromadorea</taxon>
        <taxon>Rhabditida</taxon>
        <taxon>Spirurina</taxon>
        <taxon>Oxyuridomorpha</taxon>
        <taxon>Oxyuroidea</taxon>
        <taxon>Oxyuridae</taxon>
        <taxon>Enterobius</taxon>
    </lineage>
</organism>
<reference evidence="3" key="1">
    <citation type="submission" date="2017-02" db="UniProtKB">
        <authorList>
            <consortium name="WormBaseParasite"/>
        </authorList>
    </citation>
    <scope>IDENTIFICATION</scope>
</reference>
<dbReference type="OrthoDB" id="10592370at2759"/>
<dbReference type="AlphaFoldDB" id="A0A0N4VDR9"/>
<protein>
    <submittedName>
        <fullName evidence="1 3">Uncharacterized protein</fullName>
    </submittedName>
</protein>
<evidence type="ECO:0000313" key="3">
    <source>
        <dbReference type="WBParaSite" id="EVEC_0000876201-mRNA-1"/>
    </source>
</evidence>
<gene>
    <name evidence="1" type="ORF">EVEC_LOCUS8246</name>
</gene>
<dbReference type="Proteomes" id="UP000274131">
    <property type="component" value="Unassembled WGS sequence"/>
</dbReference>
<sequence length="110" mass="11930">MCSTNAKRSGDEDAERCCSSSKAQFNLYDSSGPSSSQAYCAVPSTGADIEEATAAANAAIAVAQQADITSIKQHCLYPVLELMLKKCELATWNMSKDYFAMDDVYKQRLV</sequence>
<keyword evidence="2" id="KW-1185">Reference proteome</keyword>
<accession>A0A0N4VDR9</accession>
<proteinExistence type="predicted"/>
<evidence type="ECO:0000313" key="2">
    <source>
        <dbReference type="Proteomes" id="UP000274131"/>
    </source>
</evidence>
<dbReference type="WBParaSite" id="EVEC_0000876201-mRNA-1">
    <property type="protein sequence ID" value="EVEC_0000876201-mRNA-1"/>
    <property type="gene ID" value="EVEC_0000876201"/>
</dbReference>
<evidence type="ECO:0000313" key="1">
    <source>
        <dbReference type="EMBL" id="VDD93495.1"/>
    </source>
</evidence>